<dbReference type="PATRIC" id="fig|1423801.4.peg.1462"/>
<comment type="caution">
    <text evidence="1">The sequence shown here is derived from an EMBL/GenBank/DDBJ whole genome shotgun (WGS) entry which is preliminary data.</text>
</comment>
<keyword evidence="2" id="KW-1185">Reference proteome</keyword>
<gene>
    <name evidence="1" type="ORF">FD50_GL001427</name>
</gene>
<dbReference type="OrthoDB" id="2314098at2"/>
<dbReference type="STRING" id="1423801.FD50_GL001427"/>
<dbReference type="EMBL" id="AZFQ01000052">
    <property type="protein sequence ID" value="KRL97446.1"/>
    <property type="molecule type" value="Genomic_DNA"/>
</dbReference>
<sequence>MEEQHKSLVIWFRNGATAMFIDVKDFRELNEGIQFGYFGQSTQTQRKAKFLHAAIAGYAFEID</sequence>
<accession>A0A0R1UWE6</accession>
<protein>
    <submittedName>
        <fullName evidence="1">Uncharacterized protein</fullName>
    </submittedName>
</protein>
<dbReference type="GeneID" id="98308726"/>
<reference evidence="1 2" key="1">
    <citation type="journal article" date="2015" name="Genome Announc.">
        <title>Expanding the biotechnology potential of lactobacilli through comparative genomics of 213 strains and associated genera.</title>
        <authorList>
            <person name="Sun Z."/>
            <person name="Harris H.M."/>
            <person name="McCann A."/>
            <person name="Guo C."/>
            <person name="Argimon S."/>
            <person name="Zhang W."/>
            <person name="Yang X."/>
            <person name="Jeffery I.B."/>
            <person name="Cooney J.C."/>
            <person name="Kagawa T.F."/>
            <person name="Liu W."/>
            <person name="Song Y."/>
            <person name="Salvetti E."/>
            <person name="Wrobel A."/>
            <person name="Rasinkangas P."/>
            <person name="Parkhill J."/>
            <person name="Rea M.C."/>
            <person name="O'Sullivan O."/>
            <person name="Ritari J."/>
            <person name="Douillard F.P."/>
            <person name="Paul Ross R."/>
            <person name="Yang R."/>
            <person name="Briner A.E."/>
            <person name="Felis G.E."/>
            <person name="de Vos W.M."/>
            <person name="Barrangou R."/>
            <person name="Klaenhammer T.R."/>
            <person name="Caufield P.W."/>
            <person name="Cui Y."/>
            <person name="Zhang H."/>
            <person name="O'Toole P.W."/>
        </authorList>
    </citation>
    <scope>NUCLEOTIDE SEQUENCE [LARGE SCALE GENOMIC DNA]</scope>
    <source>
        <strain evidence="1 2">DSM 16230</strain>
    </source>
</reference>
<evidence type="ECO:0000313" key="1">
    <source>
        <dbReference type="EMBL" id="KRL97446.1"/>
    </source>
</evidence>
<dbReference type="RefSeq" id="WP_054756742.1">
    <property type="nucleotide sequence ID" value="NZ_AZFQ01000052.1"/>
</dbReference>
<dbReference type="AlphaFoldDB" id="A0A0R1UWE6"/>
<dbReference type="Proteomes" id="UP000051166">
    <property type="component" value="Unassembled WGS sequence"/>
</dbReference>
<proteinExistence type="predicted"/>
<name>A0A0R1UWE6_9LACO</name>
<evidence type="ECO:0000313" key="2">
    <source>
        <dbReference type="Proteomes" id="UP000051166"/>
    </source>
</evidence>
<organism evidence="1 2">
    <name type="scientific">Liquorilactobacillus satsumensis DSM 16230 = JCM 12392</name>
    <dbReference type="NCBI Taxonomy" id="1423801"/>
    <lineage>
        <taxon>Bacteria</taxon>
        <taxon>Bacillati</taxon>
        <taxon>Bacillota</taxon>
        <taxon>Bacilli</taxon>
        <taxon>Lactobacillales</taxon>
        <taxon>Lactobacillaceae</taxon>
        <taxon>Liquorilactobacillus</taxon>
    </lineage>
</organism>